<evidence type="ECO:0000256" key="1">
    <source>
        <dbReference type="ARBA" id="ARBA00004383"/>
    </source>
</evidence>
<evidence type="ECO:0000256" key="7">
    <source>
        <dbReference type="ARBA" id="ARBA00022927"/>
    </source>
</evidence>
<keyword evidence="9" id="KW-0472">Membrane</keyword>
<keyword evidence="13" id="KW-1185">Reference proteome</keyword>
<evidence type="ECO:0000256" key="6">
    <source>
        <dbReference type="ARBA" id="ARBA00022692"/>
    </source>
</evidence>
<dbReference type="InterPro" id="IPR037682">
    <property type="entry name" value="TonB_C"/>
</dbReference>
<dbReference type="Gene3D" id="3.30.1150.10">
    <property type="match status" value="1"/>
</dbReference>
<reference evidence="12" key="1">
    <citation type="submission" date="2019-12" db="EMBL/GenBank/DDBJ databases">
        <title>Comparative genomics gives insights into the taxonomy of the Azoarcus-Aromatoleum group and reveals separate origins of nif in the plant-associated Azoarcus and non-plant-associated Aromatoleum sub-groups.</title>
        <authorList>
            <person name="Lafos M."/>
            <person name="Maluk M."/>
            <person name="Batista M."/>
            <person name="Junghare M."/>
            <person name="Carmona M."/>
            <person name="Faoro H."/>
            <person name="Cruz L.M."/>
            <person name="Battistoni F."/>
            <person name="De Souza E."/>
            <person name="Pedrosa F."/>
            <person name="Chen W.-M."/>
            <person name="Poole P.S."/>
            <person name="Dixon R.A."/>
            <person name="James E.K."/>
        </authorList>
    </citation>
    <scope>NUCLEOTIDE SEQUENCE</scope>
    <source>
        <strain evidence="12">U120</strain>
    </source>
</reference>
<name>A0ABX1N779_9RHOO</name>
<keyword evidence="6" id="KW-0812">Transmembrane</keyword>
<evidence type="ECO:0000313" key="12">
    <source>
        <dbReference type="EMBL" id="NMF95105.1"/>
    </source>
</evidence>
<dbReference type="PANTHER" id="PTHR33446:SF2">
    <property type="entry name" value="PROTEIN TONB"/>
    <property type="match status" value="1"/>
</dbReference>
<dbReference type="RefSeq" id="WP_169200304.1">
    <property type="nucleotide sequence ID" value="NZ_WTVH02000009.1"/>
</dbReference>
<dbReference type="EMBL" id="WTVH01000046">
    <property type="protein sequence ID" value="NMF95105.1"/>
    <property type="molecule type" value="Genomic_DNA"/>
</dbReference>
<evidence type="ECO:0000256" key="5">
    <source>
        <dbReference type="ARBA" id="ARBA00022519"/>
    </source>
</evidence>
<evidence type="ECO:0000259" key="11">
    <source>
        <dbReference type="PROSITE" id="PS52015"/>
    </source>
</evidence>
<evidence type="ECO:0000256" key="2">
    <source>
        <dbReference type="ARBA" id="ARBA00006555"/>
    </source>
</evidence>
<dbReference type="Proteomes" id="UP000601990">
    <property type="component" value="Unassembled WGS sequence"/>
</dbReference>
<gene>
    <name evidence="12" type="ORF">GO608_17475</name>
</gene>
<dbReference type="NCBIfam" id="TIGR01352">
    <property type="entry name" value="tonB_Cterm"/>
    <property type="match status" value="1"/>
</dbReference>
<comment type="similarity">
    <text evidence="2">Belongs to the TonB family.</text>
</comment>
<keyword evidence="7" id="KW-0653">Protein transport</keyword>
<dbReference type="PANTHER" id="PTHR33446">
    <property type="entry name" value="PROTEIN TONB-RELATED"/>
    <property type="match status" value="1"/>
</dbReference>
<feature type="domain" description="TonB C-terminal" evidence="11">
    <location>
        <begin position="3"/>
        <end position="94"/>
    </location>
</feature>
<keyword evidence="3" id="KW-0813">Transport</keyword>
<dbReference type="PROSITE" id="PS52015">
    <property type="entry name" value="TONB_CTD"/>
    <property type="match status" value="1"/>
</dbReference>
<evidence type="ECO:0000256" key="8">
    <source>
        <dbReference type="ARBA" id="ARBA00022989"/>
    </source>
</evidence>
<keyword evidence="4" id="KW-1003">Cell membrane</keyword>
<evidence type="ECO:0000256" key="4">
    <source>
        <dbReference type="ARBA" id="ARBA00022475"/>
    </source>
</evidence>
<keyword evidence="5" id="KW-0997">Cell inner membrane</keyword>
<dbReference type="InterPro" id="IPR051045">
    <property type="entry name" value="TonB-dependent_transducer"/>
</dbReference>
<sequence length="94" mass="10515">MTPPSFDAAYLHNPAPTYPRSSRRRGDEGKVILKVHVLGDGSTDAVEVAESSGHSRLDEAAREAVRNWRFTPAQRGEARVDSWLRVPIVFRLDD</sequence>
<dbReference type="Pfam" id="PF03544">
    <property type="entry name" value="TonB_C"/>
    <property type="match status" value="1"/>
</dbReference>
<evidence type="ECO:0000256" key="3">
    <source>
        <dbReference type="ARBA" id="ARBA00022448"/>
    </source>
</evidence>
<proteinExistence type="inferred from homology"/>
<comment type="subcellular location">
    <subcellularLocation>
        <location evidence="1">Cell inner membrane</location>
        <topology evidence="1">Single-pass membrane protein</topology>
        <orientation evidence="1">Periplasmic side</orientation>
    </subcellularLocation>
</comment>
<dbReference type="SUPFAM" id="SSF74653">
    <property type="entry name" value="TolA/TonB C-terminal domain"/>
    <property type="match status" value="1"/>
</dbReference>
<accession>A0ABX1N779</accession>
<evidence type="ECO:0000256" key="9">
    <source>
        <dbReference type="ARBA" id="ARBA00023136"/>
    </source>
</evidence>
<keyword evidence="8" id="KW-1133">Transmembrane helix</keyword>
<protein>
    <submittedName>
        <fullName evidence="12">TonB family protein</fullName>
    </submittedName>
</protein>
<evidence type="ECO:0000256" key="10">
    <source>
        <dbReference type="SAM" id="MobiDB-lite"/>
    </source>
</evidence>
<feature type="region of interest" description="Disordered" evidence="10">
    <location>
        <begin position="1"/>
        <end position="27"/>
    </location>
</feature>
<organism evidence="12 13">
    <name type="scientific">Aromatoleum buckelii</name>
    <dbReference type="NCBI Taxonomy" id="200254"/>
    <lineage>
        <taxon>Bacteria</taxon>
        <taxon>Pseudomonadati</taxon>
        <taxon>Pseudomonadota</taxon>
        <taxon>Betaproteobacteria</taxon>
        <taxon>Rhodocyclales</taxon>
        <taxon>Rhodocyclaceae</taxon>
        <taxon>Aromatoleum</taxon>
    </lineage>
</organism>
<comment type="caution">
    <text evidence="12">The sequence shown here is derived from an EMBL/GenBank/DDBJ whole genome shotgun (WGS) entry which is preliminary data.</text>
</comment>
<dbReference type="InterPro" id="IPR006260">
    <property type="entry name" value="TonB/TolA_C"/>
</dbReference>
<evidence type="ECO:0000313" key="13">
    <source>
        <dbReference type="Proteomes" id="UP000601990"/>
    </source>
</evidence>